<gene>
    <name evidence="2" type="ORF">ATH84_102759</name>
</gene>
<organism evidence="2 3">
    <name type="scientific">Paracoccus versutus</name>
    <name type="common">Thiobacillus versutus</name>
    <dbReference type="NCBI Taxonomy" id="34007"/>
    <lineage>
        <taxon>Bacteria</taxon>
        <taxon>Pseudomonadati</taxon>
        <taxon>Pseudomonadota</taxon>
        <taxon>Alphaproteobacteria</taxon>
        <taxon>Rhodobacterales</taxon>
        <taxon>Paracoccaceae</taxon>
        <taxon>Paracoccus</taxon>
    </lineage>
</organism>
<evidence type="ECO:0000313" key="3">
    <source>
        <dbReference type="Proteomes" id="UP000256794"/>
    </source>
</evidence>
<reference evidence="2 3" key="1">
    <citation type="submission" date="2018-08" db="EMBL/GenBank/DDBJ databases">
        <title>Genomic Encyclopedia of Archaeal and Bacterial Type Strains, Phase II (KMG-II): from individual species to whole genera.</title>
        <authorList>
            <person name="Goeker M."/>
        </authorList>
    </citation>
    <scope>NUCLEOTIDE SEQUENCE [LARGE SCALE GENOMIC DNA]</scope>
    <source>
        <strain evidence="2 3">DSM 582</strain>
    </source>
</reference>
<dbReference type="EMBL" id="QUMX01000027">
    <property type="protein sequence ID" value="REG39520.1"/>
    <property type="molecule type" value="Genomic_DNA"/>
</dbReference>
<name>A0AAQ0HFN0_PARVE</name>
<accession>A0AAQ0HFN0</accession>
<evidence type="ECO:0000256" key="1">
    <source>
        <dbReference type="SAM" id="MobiDB-lite"/>
    </source>
</evidence>
<dbReference type="AlphaFoldDB" id="A0AAQ0HFN0"/>
<comment type="caution">
    <text evidence="2">The sequence shown here is derived from an EMBL/GenBank/DDBJ whole genome shotgun (WGS) entry which is preliminary data.</text>
</comment>
<evidence type="ECO:0000313" key="2">
    <source>
        <dbReference type="EMBL" id="REG39520.1"/>
    </source>
</evidence>
<sequence>MRLEGGSGARKAMRESGLSDLFRNRPLPTPMASDGMKDGAGGGAGSTYPLRMILATPRKTDADRGGRGDVLSQLQGHNSRHAGMMGTPTANAAPRGSVLRRRNGRMTSDQDRFDRTPTIGEALHFDRPETTRGMMPTPVKPNGGRTLSPQEIETGKRMNGAKAQIDTPSLLRHAVETLPTPTKRDSRMDGWSPAYDRRKSPTMDAVMDGAMTDRAPDKWGGARALAAILRSHGLTGTAALPITYAWMMGFPPGWLAGALRSAVAKGRLRRA</sequence>
<feature type="region of interest" description="Disordered" evidence="1">
    <location>
        <begin position="1"/>
        <end position="44"/>
    </location>
</feature>
<keyword evidence="3" id="KW-1185">Reference proteome</keyword>
<dbReference type="Proteomes" id="UP000256794">
    <property type="component" value="Unassembled WGS sequence"/>
</dbReference>
<proteinExistence type="predicted"/>
<protein>
    <submittedName>
        <fullName evidence="2">Uncharacterized protein</fullName>
    </submittedName>
</protein>